<dbReference type="InParanoid" id="A0A4Q1BU53"/>
<comment type="subcellular location">
    <subcellularLocation>
        <location evidence="1">Mitochondrion</location>
    </subcellularLocation>
</comment>
<evidence type="ECO:0000256" key="5">
    <source>
        <dbReference type="ARBA" id="ARBA00023274"/>
    </source>
</evidence>
<evidence type="ECO:0000256" key="6">
    <source>
        <dbReference type="ARBA" id="ARBA00035137"/>
    </source>
</evidence>
<dbReference type="PANTHER" id="PTHR37799">
    <property type="entry name" value="37S RIBOSOMAL PROTEIN S25, MITOCHONDRIAL"/>
    <property type="match status" value="1"/>
</dbReference>
<evidence type="ECO:0000256" key="4">
    <source>
        <dbReference type="ARBA" id="ARBA00023128"/>
    </source>
</evidence>
<dbReference type="Proteomes" id="UP000289152">
    <property type="component" value="Unassembled WGS sequence"/>
</dbReference>
<dbReference type="GO" id="GO:0003735">
    <property type="term" value="F:structural constituent of ribosome"/>
    <property type="evidence" value="ECO:0007669"/>
    <property type="project" value="InterPro"/>
</dbReference>
<feature type="compositionally biased region" description="Basic and acidic residues" evidence="8">
    <location>
        <begin position="357"/>
        <end position="381"/>
    </location>
</feature>
<dbReference type="InterPro" id="IPR016939">
    <property type="entry name" value="Ribosomal_mS23_fun"/>
</dbReference>
<evidence type="ECO:0000313" key="9">
    <source>
        <dbReference type="EMBL" id="RXK41576.1"/>
    </source>
</evidence>
<keyword evidence="5" id="KW-0687">Ribonucleoprotein</keyword>
<name>A0A4Q1BU53_TREME</name>
<dbReference type="AlphaFoldDB" id="A0A4Q1BU53"/>
<feature type="region of interest" description="Disordered" evidence="8">
    <location>
        <begin position="331"/>
        <end position="381"/>
    </location>
</feature>
<accession>A0A4Q1BU53</accession>
<dbReference type="STRING" id="5217.A0A4Q1BU53"/>
<dbReference type="PANTHER" id="PTHR37799:SF1">
    <property type="entry name" value="SMALL RIBOSOMAL SUBUNIT PROTEIN MS23"/>
    <property type="match status" value="1"/>
</dbReference>
<dbReference type="VEuPathDB" id="FungiDB:TREMEDRAFT_73137"/>
<evidence type="ECO:0000256" key="7">
    <source>
        <dbReference type="ARBA" id="ARBA00035421"/>
    </source>
</evidence>
<dbReference type="Pfam" id="PF13741">
    <property type="entry name" value="MRP-S25"/>
    <property type="match status" value="1"/>
</dbReference>
<evidence type="ECO:0000313" key="10">
    <source>
        <dbReference type="Proteomes" id="UP000289152"/>
    </source>
</evidence>
<evidence type="ECO:0000256" key="3">
    <source>
        <dbReference type="ARBA" id="ARBA00022980"/>
    </source>
</evidence>
<reference evidence="9 10" key="1">
    <citation type="submission" date="2016-06" db="EMBL/GenBank/DDBJ databases">
        <title>Evolution of pathogenesis and genome organization in the Tremellales.</title>
        <authorList>
            <person name="Cuomo C."/>
            <person name="Litvintseva A."/>
            <person name="Heitman J."/>
            <person name="Chen Y."/>
            <person name="Sun S."/>
            <person name="Springer D."/>
            <person name="Dromer F."/>
            <person name="Young S."/>
            <person name="Zeng Q."/>
            <person name="Chapman S."/>
            <person name="Gujja S."/>
            <person name="Saif S."/>
            <person name="Birren B."/>
        </authorList>
    </citation>
    <scope>NUCLEOTIDE SEQUENCE [LARGE SCALE GENOMIC DNA]</scope>
    <source>
        <strain evidence="9 10">ATCC 28783</strain>
    </source>
</reference>
<evidence type="ECO:0000256" key="8">
    <source>
        <dbReference type="SAM" id="MobiDB-lite"/>
    </source>
</evidence>
<gene>
    <name evidence="9" type="ORF">M231_01075</name>
</gene>
<keyword evidence="10" id="KW-1185">Reference proteome</keyword>
<keyword evidence="4" id="KW-0496">Mitochondrion</keyword>
<sequence length="381" mass="42955">MRRIASQVPQTVSRLLQSNLLQSPPTWYIPVLSNPPPVHPSRRSPPRPTPSSHGFTDLPASEILPRKGRSKKSSVSHPRPKEIVYPEDQVRLRFFQDFPFEALRPTTLVEGFNVEEEHPVRGELWERLEQRGEYPTVEDCISFTMTLHERGIPLARAYWRATDEFVELRARHEQATLAAELEARHHGAIFKLDAFQRAHQQETRSLETLIPRKITASQSTSNKHRPISKSQWTISLSPSATPDPIFTAGKAYMERWTLPEPAPILSEISPEPLQVKDNETEKEMDDIDLVKSLFGDDDDLGDVKAGGGDVGLEGQMDEVKNTEMVRESEIGHMFGSGVGVDDKGDLVGEGMDEVGDMGDKETDHLGDEELIQDEEKKGRRE</sequence>
<evidence type="ECO:0000256" key="1">
    <source>
        <dbReference type="ARBA" id="ARBA00004173"/>
    </source>
</evidence>
<keyword evidence="3" id="KW-0689">Ribosomal protein</keyword>
<proteinExistence type="inferred from homology"/>
<comment type="caution">
    <text evidence="9">The sequence shown here is derived from an EMBL/GenBank/DDBJ whole genome shotgun (WGS) entry which is preliminary data.</text>
</comment>
<protein>
    <recommendedName>
        <fullName evidence="6">Small ribosomal subunit protein mS23</fullName>
    </recommendedName>
    <alternativeName>
        <fullName evidence="7">37S ribosomal protein S25, mitochondrial</fullName>
    </alternativeName>
</protein>
<feature type="region of interest" description="Disordered" evidence="8">
    <location>
        <begin position="32"/>
        <end position="82"/>
    </location>
</feature>
<comment type="similarity">
    <text evidence="2">Belongs to the mitochondrion-specific ribosomal protein mS23 family.</text>
</comment>
<dbReference type="OrthoDB" id="5542239at2759"/>
<evidence type="ECO:0000256" key="2">
    <source>
        <dbReference type="ARBA" id="ARBA00009864"/>
    </source>
</evidence>
<organism evidence="9 10">
    <name type="scientific">Tremella mesenterica</name>
    <name type="common">Jelly fungus</name>
    <dbReference type="NCBI Taxonomy" id="5217"/>
    <lineage>
        <taxon>Eukaryota</taxon>
        <taxon>Fungi</taxon>
        <taxon>Dikarya</taxon>
        <taxon>Basidiomycota</taxon>
        <taxon>Agaricomycotina</taxon>
        <taxon>Tremellomycetes</taxon>
        <taxon>Tremellales</taxon>
        <taxon>Tremellaceae</taxon>
        <taxon>Tremella</taxon>
    </lineage>
</organism>
<dbReference type="GO" id="GO:0005763">
    <property type="term" value="C:mitochondrial small ribosomal subunit"/>
    <property type="evidence" value="ECO:0007669"/>
    <property type="project" value="InterPro"/>
</dbReference>
<dbReference type="EMBL" id="SDIL01000007">
    <property type="protein sequence ID" value="RXK41576.1"/>
    <property type="molecule type" value="Genomic_DNA"/>
</dbReference>